<gene>
    <name evidence="2" type="ORF">GIY23_08265</name>
</gene>
<name>A0A5Q3Q4I2_9PSEU</name>
<evidence type="ECO:0000256" key="1">
    <source>
        <dbReference type="SAM" id="Phobius"/>
    </source>
</evidence>
<feature type="transmembrane region" description="Helical" evidence="1">
    <location>
        <begin position="23"/>
        <end position="47"/>
    </location>
</feature>
<dbReference type="KEGG" id="sace:GIY23_08265"/>
<feature type="transmembrane region" description="Helical" evidence="1">
    <location>
        <begin position="118"/>
        <end position="137"/>
    </location>
</feature>
<keyword evidence="3" id="KW-1185">Reference proteome</keyword>
<feature type="transmembrane region" description="Helical" evidence="1">
    <location>
        <begin position="89"/>
        <end position="112"/>
    </location>
</feature>
<keyword evidence="1" id="KW-1133">Transmembrane helix</keyword>
<keyword evidence="1" id="KW-0472">Membrane</keyword>
<dbReference type="Proteomes" id="UP000371041">
    <property type="component" value="Chromosome"/>
</dbReference>
<dbReference type="RefSeq" id="WP_154076113.1">
    <property type="nucleotide sequence ID" value="NZ_CP045929.1"/>
</dbReference>
<feature type="transmembrane region" description="Helical" evidence="1">
    <location>
        <begin position="59"/>
        <end position="77"/>
    </location>
</feature>
<accession>A0A5Q3Q4I2</accession>
<dbReference type="AlphaFoldDB" id="A0A5Q3Q4I2"/>
<reference evidence="3" key="1">
    <citation type="submission" date="2019-11" db="EMBL/GenBank/DDBJ databases">
        <title>The complete genome sequence of Saccharopolyspora sp. E2A.</title>
        <authorList>
            <person name="Zhang G."/>
        </authorList>
    </citation>
    <scope>NUCLEOTIDE SEQUENCE [LARGE SCALE GENOMIC DNA]</scope>
    <source>
        <strain evidence="3">E2A</strain>
    </source>
</reference>
<dbReference type="EMBL" id="CP045929">
    <property type="protein sequence ID" value="QGK69518.1"/>
    <property type="molecule type" value="Genomic_DNA"/>
</dbReference>
<sequence>MTRPPQHARYAVPMSRPARLADLVLRGLCGAGLLAATVGVAFAPMLLVPDDVVSDDLSSGMSCAAGAAGLALLLTVLQRFPNVPGTALVGVVAGKLIALMILLAPVGILGALGGEEGAMWGMLLGFLALGGLLVYHLRSPRAGNRHAAGHSGGVAAGSGVVGIAAGADAACDVGDFGAGDGGGC</sequence>
<proteinExistence type="predicted"/>
<organism evidence="2 3">
    <name type="scientific">Allosaccharopolyspora coralli</name>
    <dbReference type="NCBI Taxonomy" id="2665642"/>
    <lineage>
        <taxon>Bacteria</taxon>
        <taxon>Bacillati</taxon>
        <taxon>Actinomycetota</taxon>
        <taxon>Actinomycetes</taxon>
        <taxon>Pseudonocardiales</taxon>
        <taxon>Pseudonocardiaceae</taxon>
        <taxon>Allosaccharopolyspora</taxon>
    </lineage>
</organism>
<evidence type="ECO:0000313" key="2">
    <source>
        <dbReference type="EMBL" id="QGK69518.1"/>
    </source>
</evidence>
<keyword evidence="1" id="KW-0812">Transmembrane</keyword>
<protein>
    <submittedName>
        <fullName evidence="2">Uncharacterized protein</fullName>
    </submittedName>
</protein>
<evidence type="ECO:0000313" key="3">
    <source>
        <dbReference type="Proteomes" id="UP000371041"/>
    </source>
</evidence>